<comment type="caution">
    <text evidence="2">The sequence shown here is derived from an EMBL/GenBank/DDBJ whole genome shotgun (WGS) entry which is preliminary data.</text>
</comment>
<dbReference type="AlphaFoldDB" id="A0A9D4IG82"/>
<evidence type="ECO:0000313" key="3">
    <source>
        <dbReference type="Proteomes" id="UP000828390"/>
    </source>
</evidence>
<proteinExistence type="predicted"/>
<dbReference type="EMBL" id="JAIWYP010000009">
    <property type="protein sequence ID" value="KAH3770823.1"/>
    <property type="molecule type" value="Genomic_DNA"/>
</dbReference>
<accession>A0A9D4IG82</accession>
<protein>
    <submittedName>
        <fullName evidence="2">Uncharacterized protein</fullName>
    </submittedName>
</protein>
<keyword evidence="3" id="KW-1185">Reference proteome</keyword>
<evidence type="ECO:0000256" key="1">
    <source>
        <dbReference type="SAM" id="MobiDB-lite"/>
    </source>
</evidence>
<feature type="region of interest" description="Disordered" evidence="1">
    <location>
        <begin position="161"/>
        <end position="184"/>
    </location>
</feature>
<dbReference type="Proteomes" id="UP000828390">
    <property type="component" value="Unassembled WGS sequence"/>
</dbReference>
<sequence length="184" mass="20153">MDGRRTLSDHNSSPRAIAQLRYARGGRFSATAARAPSYVRQVAARLRLKESAVLAAHVKALRIEGTEAPDGRPVVSSASWCIHDRDHCEALCRPSILPSPSGSSGWLPPLRGHLPYLRCTSARCPCYRTTAPTISYARETRQVGRDELKLARPSIFRASAVLGRDKPSHGSQARQPCDQASRVQ</sequence>
<organism evidence="2 3">
    <name type="scientific">Dreissena polymorpha</name>
    <name type="common">Zebra mussel</name>
    <name type="synonym">Mytilus polymorpha</name>
    <dbReference type="NCBI Taxonomy" id="45954"/>
    <lineage>
        <taxon>Eukaryota</taxon>
        <taxon>Metazoa</taxon>
        <taxon>Spiralia</taxon>
        <taxon>Lophotrochozoa</taxon>
        <taxon>Mollusca</taxon>
        <taxon>Bivalvia</taxon>
        <taxon>Autobranchia</taxon>
        <taxon>Heteroconchia</taxon>
        <taxon>Euheterodonta</taxon>
        <taxon>Imparidentia</taxon>
        <taxon>Neoheterodontei</taxon>
        <taxon>Myida</taxon>
        <taxon>Dreissenoidea</taxon>
        <taxon>Dreissenidae</taxon>
        <taxon>Dreissena</taxon>
    </lineage>
</organism>
<reference evidence="2" key="1">
    <citation type="journal article" date="2019" name="bioRxiv">
        <title>The Genome of the Zebra Mussel, Dreissena polymorpha: A Resource for Invasive Species Research.</title>
        <authorList>
            <person name="McCartney M.A."/>
            <person name="Auch B."/>
            <person name="Kono T."/>
            <person name="Mallez S."/>
            <person name="Zhang Y."/>
            <person name="Obille A."/>
            <person name="Becker A."/>
            <person name="Abrahante J.E."/>
            <person name="Garbe J."/>
            <person name="Badalamenti J.P."/>
            <person name="Herman A."/>
            <person name="Mangelson H."/>
            <person name="Liachko I."/>
            <person name="Sullivan S."/>
            <person name="Sone E.D."/>
            <person name="Koren S."/>
            <person name="Silverstein K.A.T."/>
            <person name="Beckman K.B."/>
            <person name="Gohl D.M."/>
        </authorList>
    </citation>
    <scope>NUCLEOTIDE SEQUENCE</scope>
    <source>
        <strain evidence="2">Duluth1</strain>
        <tissue evidence="2">Whole animal</tissue>
    </source>
</reference>
<name>A0A9D4IG82_DREPO</name>
<reference evidence="2" key="2">
    <citation type="submission" date="2020-11" db="EMBL/GenBank/DDBJ databases">
        <authorList>
            <person name="McCartney M.A."/>
            <person name="Auch B."/>
            <person name="Kono T."/>
            <person name="Mallez S."/>
            <person name="Becker A."/>
            <person name="Gohl D.M."/>
            <person name="Silverstein K.A.T."/>
            <person name="Koren S."/>
            <person name="Bechman K.B."/>
            <person name="Herman A."/>
            <person name="Abrahante J.E."/>
            <person name="Garbe J."/>
        </authorList>
    </citation>
    <scope>NUCLEOTIDE SEQUENCE</scope>
    <source>
        <strain evidence="2">Duluth1</strain>
        <tissue evidence="2">Whole animal</tissue>
    </source>
</reference>
<evidence type="ECO:0000313" key="2">
    <source>
        <dbReference type="EMBL" id="KAH3770823.1"/>
    </source>
</evidence>
<gene>
    <name evidence="2" type="ORF">DPMN_172119</name>
</gene>